<feature type="compositionally biased region" description="Acidic residues" evidence="1">
    <location>
        <begin position="116"/>
        <end position="126"/>
    </location>
</feature>
<dbReference type="PANTHER" id="PTHR46250:SF18">
    <property type="entry name" value="MYB_SANT-LIKE DOMAIN-CONTAINING PROTEIN"/>
    <property type="match status" value="1"/>
</dbReference>
<protein>
    <recommendedName>
        <fullName evidence="3">Myb/SANT-like domain-containing protein</fullName>
    </recommendedName>
</protein>
<reference evidence="2" key="1">
    <citation type="submission" date="2018-02" db="EMBL/GenBank/DDBJ databases">
        <authorList>
            <person name="Cohen D.B."/>
            <person name="Kent A.D."/>
        </authorList>
    </citation>
    <scope>NUCLEOTIDE SEQUENCE</scope>
</reference>
<feature type="region of interest" description="Disordered" evidence="1">
    <location>
        <begin position="113"/>
        <end position="174"/>
    </location>
</feature>
<accession>A0A2N9GFX2</accession>
<evidence type="ECO:0000313" key="2">
    <source>
        <dbReference type="EMBL" id="SPC98463.1"/>
    </source>
</evidence>
<name>A0A2N9GFX2_FAGSY</name>
<dbReference type="EMBL" id="OIVN01001875">
    <property type="protein sequence ID" value="SPC98463.1"/>
    <property type="molecule type" value="Genomic_DNA"/>
</dbReference>
<dbReference type="PANTHER" id="PTHR46250">
    <property type="entry name" value="MYB/SANT-LIKE DNA-BINDING DOMAIN PROTEIN-RELATED"/>
    <property type="match status" value="1"/>
</dbReference>
<dbReference type="AlphaFoldDB" id="A0A2N9GFX2"/>
<evidence type="ECO:0008006" key="3">
    <source>
        <dbReference type="Google" id="ProtNLM"/>
    </source>
</evidence>
<evidence type="ECO:0000256" key="1">
    <source>
        <dbReference type="SAM" id="MobiDB-lite"/>
    </source>
</evidence>
<proteinExistence type="predicted"/>
<organism evidence="2">
    <name type="scientific">Fagus sylvatica</name>
    <name type="common">Beechnut</name>
    <dbReference type="NCBI Taxonomy" id="28930"/>
    <lineage>
        <taxon>Eukaryota</taxon>
        <taxon>Viridiplantae</taxon>
        <taxon>Streptophyta</taxon>
        <taxon>Embryophyta</taxon>
        <taxon>Tracheophyta</taxon>
        <taxon>Spermatophyta</taxon>
        <taxon>Magnoliopsida</taxon>
        <taxon>eudicotyledons</taxon>
        <taxon>Gunneridae</taxon>
        <taxon>Pentapetalae</taxon>
        <taxon>rosids</taxon>
        <taxon>fabids</taxon>
        <taxon>Fagales</taxon>
        <taxon>Fagaceae</taxon>
        <taxon>Fagus</taxon>
    </lineage>
</organism>
<feature type="compositionally biased region" description="Polar residues" evidence="1">
    <location>
        <begin position="139"/>
        <end position="155"/>
    </location>
</feature>
<gene>
    <name evidence="2" type="ORF">FSB_LOCUS26345</name>
</gene>
<sequence>MQSGSKHQWTTTEDEKLVECLVDMANSGPTWKAENGFKSGYLLELERMMLEKISGCKLRAQPHIENRVISNVAGLRNKSFPHYDDLAHVFGKDRAIGFSAEGPSNMAQTVNREEAEKNEDLDDTDDSLASTQGPPIATSLASTQGPPVARSSDNPSGTSTSTSTKRKKGKKSDPVFMQLMDNLSNMGKVYEGATKSMKKLAETFKHEADGAYRRMKVHEELIFAGGGLTDEEIVKVGGIITTDCNKTDYFFTLGGHFKKLYVYSLLQKRL</sequence>